<dbReference type="HOGENOM" id="CLU_766606_0_0_11"/>
<dbReference type="EMBL" id="CP001964">
    <property type="protein sequence ID" value="ADG74930.1"/>
    <property type="molecule type" value="Genomic_DNA"/>
</dbReference>
<organism evidence="2 3">
    <name type="scientific">Cellulomonas flavigena (strain ATCC 482 / DSM 20109 / BCRC 11376 / JCM 18109 / NBRC 3775 / NCIMB 8073 / NRS 134)</name>
    <dbReference type="NCBI Taxonomy" id="446466"/>
    <lineage>
        <taxon>Bacteria</taxon>
        <taxon>Bacillati</taxon>
        <taxon>Actinomycetota</taxon>
        <taxon>Actinomycetes</taxon>
        <taxon>Micrococcales</taxon>
        <taxon>Cellulomonadaceae</taxon>
        <taxon>Cellulomonas</taxon>
    </lineage>
</organism>
<dbReference type="Proteomes" id="UP000000849">
    <property type="component" value="Chromosome"/>
</dbReference>
<reference evidence="2 3" key="1">
    <citation type="journal article" date="2010" name="Stand. Genomic Sci.">
        <title>Complete genome sequence of Cellulomonas flavigena type strain (134).</title>
        <authorList>
            <person name="Abt B."/>
            <person name="Foster B."/>
            <person name="Lapidus A."/>
            <person name="Clum A."/>
            <person name="Sun H."/>
            <person name="Pukall R."/>
            <person name="Lucas S."/>
            <person name="Glavina Del Rio T."/>
            <person name="Nolan M."/>
            <person name="Tice H."/>
            <person name="Cheng J.F."/>
            <person name="Pitluck S."/>
            <person name="Liolios K."/>
            <person name="Ivanova N."/>
            <person name="Mavromatis K."/>
            <person name="Ovchinnikova G."/>
            <person name="Pati A."/>
            <person name="Goodwin L."/>
            <person name="Chen A."/>
            <person name="Palaniappan K."/>
            <person name="Land M."/>
            <person name="Hauser L."/>
            <person name="Chang Y.J."/>
            <person name="Jeffries C.D."/>
            <person name="Rohde M."/>
            <person name="Goker M."/>
            <person name="Woyke T."/>
            <person name="Bristow J."/>
            <person name="Eisen J.A."/>
            <person name="Markowitz V."/>
            <person name="Hugenholtz P."/>
            <person name="Kyrpides N.C."/>
            <person name="Klenk H.P."/>
        </authorList>
    </citation>
    <scope>NUCLEOTIDE SEQUENCE [LARGE SCALE GENOMIC DNA]</scope>
    <source>
        <strain evidence="3">ATCC 482 / DSM 20109 / BCRC 11376 / JCM 18109 / NBRC 3775 / NCIMB 8073 / NRS 134</strain>
    </source>
</reference>
<sequence>MATDARGESSVGGVGTLGATAYGPAEELTTDLLDDECARTPVLEAFADVHVACPSVGAPGTVEPDARERRAVGLETVMRARGWVRGELDWTWSVGDEVHARVLTSSDGSACLVLGTAFPGDWSGHMAGATLLARLADVEQHRAGATLPAWAVTDSVLAEAVSTVDPRRSPWHAFTVVRGADHSVTLTTSSGPHADRRPRITFVPRPARDVTRSPQTVRLELDGHPVRVFWARRLPVLAHLLLGHRDPAADLCDVTDHVAAAWELHDVLEPRGGWCFTGSCHGTWRRGHPLHPVATVSLTRTPGDVVVALCGPTDRDSPATYHMTVELLRENLGEIEQHEPGRRVPSWPAAGDTATWQCLPA</sequence>
<protein>
    <submittedName>
        <fullName evidence="2">Uncharacterized protein</fullName>
    </submittedName>
</protein>
<accession>D5UFD3</accession>
<feature type="region of interest" description="Disordered" evidence="1">
    <location>
        <begin position="1"/>
        <end position="20"/>
    </location>
</feature>
<evidence type="ECO:0000313" key="3">
    <source>
        <dbReference type="Proteomes" id="UP000000849"/>
    </source>
</evidence>
<keyword evidence="3" id="KW-1185">Reference proteome</keyword>
<gene>
    <name evidence="2" type="ordered locus">Cfla_2035</name>
</gene>
<dbReference type="AlphaFoldDB" id="D5UFD3"/>
<evidence type="ECO:0000313" key="2">
    <source>
        <dbReference type="EMBL" id="ADG74930.1"/>
    </source>
</evidence>
<name>D5UFD3_CELFN</name>
<evidence type="ECO:0000256" key="1">
    <source>
        <dbReference type="SAM" id="MobiDB-lite"/>
    </source>
</evidence>
<dbReference type="KEGG" id="cfl:Cfla_2035"/>
<dbReference type="RefSeq" id="WP_013117264.1">
    <property type="nucleotide sequence ID" value="NC_014151.1"/>
</dbReference>
<proteinExistence type="predicted"/>